<feature type="signal peptide" evidence="2">
    <location>
        <begin position="1"/>
        <end position="18"/>
    </location>
</feature>
<reference evidence="3 4" key="1">
    <citation type="journal article" date="2015" name="Sci. Rep.">
        <title>Chromosome-level genome map provides insights into diverse defense mechanisms in the medicinal fungus Ganoderma sinense.</title>
        <authorList>
            <person name="Zhu Y."/>
            <person name="Xu J."/>
            <person name="Sun C."/>
            <person name="Zhou S."/>
            <person name="Xu H."/>
            <person name="Nelson D.R."/>
            <person name="Qian J."/>
            <person name="Song J."/>
            <person name="Luo H."/>
            <person name="Xiang L."/>
            <person name="Li Y."/>
            <person name="Xu Z."/>
            <person name="Ji A."/>
            <person name="Wang L."/>
            <person name="Lu S."/>
            <person name="Hayward A."/>
            <person name="Sun W."/>
            <person name="Li X."/>
            <person name="Schwartz D.C."/>
            <person name="Wang Y."/>
            <person name="Chen S."/>
        </authorList>
    </citation>
    <scope>NUCLEOTIDE SEQUENCE [LARGE SCALE GENOMIC DNA]</scope>
    <source>
        <strain evidence="3 4">ZZ0214-1</strain>
    </source>
</reference>
<sequence>MYALAVLSIAVLAGQAIATPFANTGPLAALLKRQSTLDPSQIPPQCQSQCTGVVNSLNTCTDLTCLCADAVNKGLYNCLECALSLTPDASLLSQAQSSLTHLNPHPSSEYEQACTQGGVAVTPLTLTLPSGGATATGGSSGTHTTAVGSSVVLGTSVVVGTTAAAGTLPAGTINTVVPVTTAASNSNPNPLSKNGAGLVGVSVASVLGAAGVAVAALL</sequence>
<keyword evidence="1" id="KW-0812">Transmembrane</keyword>
<evidence type="ECO:0000256" key="1">
    <source>
        <dbReference type="SAM" id="Phobius"/>
    </source>
</evidence>
<dbReference type="OrthoDB" id="2753410at2759"/>
<accession>A0A2G8SLQ2</accession>
<keyword evidence="4" id="KW-1185">Reference proteome</keyword>
<evidence type="ECO:0000313" key="3">
    <source>
        <dbReference type="EMBL" id="PIL34682.1"/>
    </source>
</evidence>
<evidence type="ECO:0000256" key="2">
    <source>
        <dbReference type="SAM" id="SignalP"/>
    </source>
</evidence>
<feature type="chain" id="PRO_5013755421" description="Extracellular membrane protein CFEM domain-containing protein" evidence="2">
    <location>
        <begin position="19"/>
        <end position="218"/>
    </location>
</feature>
<proteinExistence type="predicted"/>
<feature type="transmembrane region" description="Helical" evidence="1">
    <location>
        <begin position="195"/>
        <end position="217"/>
    </location>
</feature>
<evidence type="ECO:0000313" key="4">
    <source>
        <dbReference type="Proteomes" id="UP000230002"/>
    </source>
</evidence>
<keyword evidence="1" id="KW-0472">Membrane</keyword>
<evidence type="ECO:0008006" key="5">
    <source>
        <dbReference type="Google" id="ProtNLM"/>
    </source>
</evidence>
<gene>
    <name evidence="3" type="ORF">GSI_03462</name>
</gene>
<dbReference type="AlphaFoldDB" id="A0A2G8SLQ2"/>
<keyword evidence="2" id="KW-0732">Signal</keyword>
<protein>
    <recommendedName>
        <fullName evidence="5">Extracellular membrane protein CFEM domain-containing protein</fullName>
    </recommendedName>
</protein>
<organism evidence="3 4">
    <name type="scientific">Ganoderma sinense ZZ0214-1</name>
    <dbReference type="NCBI Taxonomy" id="1077348"/>
    <lineage>
        <taxon>Eukaryota</taxon>
        <taxon>Fungi</taxon>
        <taxon>Dikarya</taxon>
        <taxon>Basidiomycota</taxon>
        <taxon>Agaricomycotina</taxon>
        <taxon>Agaricomycetes</taxon>
        <taxon>Polyporales</taxon>
        <taxon>Polyporaceae</taxon>
        <taxon>Ganoderma</taxon>
    </lineage>
</organism>
<dbReference type="Proteomes" id="UP000230002">
    <property type="component" value="Unassembled WGS sequence"/>
</dbReference>
<keyword evidence="1" id="KW-1133">Transmembrane helix</keyword>
<name>A0A2G8SLQ2_9APHY</name>
<comment type="caution">
    <text evidence="3">The sequence shown here is derived from an EMBL/GenBank/DDBJ whole genome shotgun (WGS) entry which is preliminary data.</text>
</comment>
<dbReference type="EMBL" id="AYKW01000005">
    <property type="protein sequence ID" value="PIL34682.1"/>
    <property type="molecule type" value="Genomic_DNA"/>
</dbReference>